<name>A0A8G0L3N0_9HYPO</name>
<reference evidence="2 3" key="1">
    <citation type="journal article" date="2021" name="BMC Genomics">
        <title>Telomere-to-telomere genome assembly of asparaginase-producing Trichoderma simmonsii.</title>
        <authorList>
            <person name="Chung D."/>
            <person name="Kwon Y.M."/>
            <person name="Yang Y."/>
        </authorList>
    </citation>
    <scope>NUCLEOTIDE SEQUENCE [LARGE SCALE GENOMIC DNA]</scope>
    <source>
        <strain evidence="2 3">GH-Sj1</strain>
    </source>
</reference>
<dbReference type="PANTHER" id="PTHR36978">
    <property type="entry name" value="P-LOOP CONTAINING NUCLEOTIDE TRIPHOSPHATE HYDROLASE"/>
    <property type="match status" value="1"/>
</dbReference>
<evidence type="ECO:0008006" key="4">
    <source>
        <dbReference type="Google" id="ProtNLM"/>
    </source>
</evidence>
<dbReference type="Gene3D" id="3.40.50.300">
    <property type="entry name" value="P-loop containing nucleotide triphosphate hydrolases"/>
    <property type="match status" value="1"/>
</dbReference>
<dbReference type="EMBL" id="CP075864">
    <property type="protein sequence ID" value="QYS95081.1"/>
    <property type="molecule type" value="Genomic_DNA"/>
</dbReference>
<dbReference type="Pfam" id="PF17784">
    <property type="entry name" value="Sulfotransfer_4"/>
    <property type="match status" value="1"/>
</dbReference>
<evidence type="ECO:0000256" key="1">
    <source>
        <dbReference type="SAM" id="Phobius"/>
    </source>
</evidence>
<keyword evidence="1" id="KW-0812">Transmembrane</keyword>
<accession>A0A8G0L3N0</accession>
<dbReference type="SUPFAM" id="SSF52540">
    <property type="entry name" value="P-loop containing nucleoside triphosphate hydrolases"/>
    <property type="match status" value="1"/>
</dbReference>
<evidence type="ECO:0000313" key="3">
    <source>
        <dbReference type="Proteomes" id="UP000826661"/>
    </source>
</evidence>
<dbReference type="Proteomes" id="UP000826661">
    <property type="component" value="Chromosome I"/>
</dbReference>
<gene>
    <name evidence="2" type="ORF">H0G86_002396</name>
</gene>
<organism evidence="2 3">
    <name type="scientific">Trichoderma simmonsii</name>
    <dbReference type="NCBI Taxonomy" id="1491479"/>
    <lineage>
        <taxon>Eukaryota</taxon>
        <taxon>Fungi</taxon>
        <taxon>Dikarya</taxon>
        <taxon>Ascomycota</taxon>
        <taxon>Pezizomycotina</taxon>
        <taxon>Sordariomycetes</taxon>
        <taxon>Hypocreomycetidae</taxon>
        <taxon>Hypocreales</taxon>
        <taxon>Hypocreaceae</taxon>
        <taxon>Trichoderma</taxon>
    </lineage>
</organism>
<dbReference type="InterPro" id="IPR027417">
    <property type="entry name" value="P-loop_NTPase"/>
</dbReference>
<keyword evidence="1" id="KW-0472">Membrane</keyword>
<keyword evidence="1" id="KW-1133">Transmembrane helix</keyword>
<keyword evidence="3" id="KW-1185">Reference proteome</keyword>
<sequence length="264" mass="29647">MGGVPSIPTDRTRTVQVIGAGYSRTGTVSMALALERLLGEPVMHGGTQLFGREDTYVKLWCDAFANRNNKPVLMKLLREATAGFAAVTDVPTNAFIAELVELYPDAKVVLVTRDPDRWFNSMQTLLKDGYGSMSVLKAMLWPCPGWRWAPTWFRYLQIVESTRLGPTMSRESILIHNEWVHNHVPKDRLLTMDLKEGWEPLAKFLDKPVPNEPFPHANDGEAMQKFAKGVFRTAMLIWLSILGGAGLFAWVGMAVWRRSLLSSI</sequence>
<protein>
    <recommendedName>
        <fullName evidence="4">NAD dependent epimerase/dehydratase</fullName>
    </recommendedName>
</protein>
<feature type="transmembrane region" description="Helical" evidence="1">
    <location>
        <begin position="235"/>
        <end position="256"/>
    </location>
</feature>
<dbReference type="PANTHER" id="PTHR36978:SF3">
    <property type="entry name" value="P-LOOP CONTAINING NUCLEOSIDE TRIPHOSPHATE HYDROLASE PROTEIN"/>
    <property type="match status" value="1"/>
</dbReference>
<proteinExistence type="predicted"/>
<evidence type="ECO:0000313" key="2">
    <source>
        <dbReference type="EMBL" id="QYS95081.1"/>
    </source>
</evidence>
<dbReference type="InterPro" id="IPR040632">
    <property type="entry name" value="Sulfotransfer_4"/>
</dbReference>
<dbReference type="AlphaFoldDB" id="A0A8G0L3N0"/>